<dbReference type="InterPro" id="IPR034085">
    <property type="entry name" value="TOG"/>
</dbReference>
<dbReference type="Pfam" id="PF25801">
    <property type="entry name" value="HEAT_GCN1_C_2"/>
    <property type="match status" value="1"/>
</dbReference>
<dbReference type="SUPFAM" id="SSF48371">
    <property type="entry name" value="ARM repeat"/>
    <property type="match status" value="3"/>
</dbReference>
<dbReference type="PROSITE" id="PS50077">
    <property type="entry name" value="HEAT_REPEAT"/>
    <property type="match status" value="2"/>
</dbReference>
<dbReference type="STRING" id="1745343.A0A2J6QM62"/>
<dbReference type="InterPro" id="IPR021133">
    <property type="entry name" value="HEAT_type_2"/>
</dbReference>
<dbReference type="InterPro" id="IPR011989">
    <property type="entry name" value="ARM-like"/>
</dbReference>
<reference evidence="6 7" key="1">
    <citation type="submission" date="2016-05" db="EMBL/GenBank/DDBJ databases">
        <title>A degradative enzymes factory behind the ericoid mycorrhizal symbiosis.</title>
        <authorList>
            <consortium name="DOE Joint Genome Institute"/>
            <person name="Martino E."/>
            <person name="Morin E."/>
            <person name="Grelet G."/>
            <person name="Kuo A."/>
            <person name="Kohler A."/>
            <person name="Daghino S."/>
            <person name="Barry K."/>
            <person name="Choi C."/>
            <person name="Cichocki N."/>
            <person name="Clum A."/>
            <person name="Copeland A."/>
            <person name="Hainaut M."/>
            <person name="Haridas S."/>
            <person name="Labutti K."/>
            <person name="Lindquist E."/>
            <person name="Lipzen A."/>
            <person name="Khouja H.-R."/>
            <person name="Murat C."/>
            <person name="Ohm R."/>
            <person name="Olson A."/>
            <person name="Spatafora J."/>
            <person name="Veneault-Fourrey C."/>
            <person name="Henrissat B."/>
            <person name="Grigoriev I."/>
            <person name="Martin F."/>
            <person name="Perotto S."/>
        </authorList>
    </citation>
    <scope>NUCLEOTIDE SEQUENCE [LARGE SCALE GENOMIC DNA]</scope>
    <source>
        <strain evidence="6 7">UAMH 7357</strain>
    </source>
</reference>
<organism evidence="6 7">
    <name type="scientific">Hyaloscypha hepaticicola</name>
    <dbReference type="NCBI Taxonomy" id="2082293"/>
    <lineage>
        <taxon>Eukaryota</taxon>
        <taxon>Fungi</taxon>
        <taxon>Dikarya</taxon>
        <taxon>Ascomycota</taxon>
        <taxon>Pezizomycotina</taxon>
        <taxon>Leotiomycetes</taxon>
        <taxon>Helotiales</taxon>
        <taxon>Hyaloscyphaceae</taxon>
        <taxon>Hyaloscypha</taxon>
    </lineage>
</organism>
<evidence type="ECO:0000256" key="1">
    <source>
        <dbReference type="ARBA" id="ARBA00007366"/>
    </source>
</evidence>
<feature type="repeat" description="HEAT" evidence="4">
    <location>
        <begin position="1988"/>
        <end position="2025"/>
    </location>
</feature>
<keyword evidence="7" id="KW-1185">Reference proteome</keyword>
<dbReference type="Pfam" id="PF24987">
    <property type="entry name" value="HEAT_EF3_N"/>
    <property type="match status" value="1"/>
</dbReference>
<evidence type="ECO:0000259" key="5">
    <source>
        <dbReference type="SMART" id="SM01349"/>
    </source>
</evidence>
<keyword evidence="2" id="KW-0677">Repeat</keyword>
<dbReference type="Pfam" id="PF24984">
    <property type="entry name" value="HEAT_EF3_GNC1"/>
    <property type="match status" value="1"/>
</dbReference>
<evidence type="ECO:0000256" key="3">
    <source>
        <dbReference type="ARBA" id="ARBA00072275"/>
    </source>
</evidence>
<dbReference type="FunFam" id="1.25.10.10:FF:000090">
    <property type="entry name" value="eIF-2-alpha kinase activator GCN1"/>
    <property type="match status" value="1"/>
</dbReference>
<dbReference type="SMART" id="SM01349">
    <property type="entry name" value="TOG"/>
    <property type="match status" value="2"/>
</dbReference>
<dbReference type="GO" id="GO:0005829">
    <property type="term" value="C:cytosol"/>
    <property type="evidence" value="ECO:0007669"/>
    <property type="project" value="TreeGrafter"/>
</dbReference>
<dbReference type="InterPro" id="IPR056809">
    <property type="entry name" value="HEAT_GCN1_fung"/>
</dbReference>
<feature type="domain" description="TOG" evidence="5">
    <location>
        <begin position="1671"/>
        <end position="1885"/>
    </location>
</feature>
<dbReference type="Pfam" id="PF24993">
    <property type="entry name" value="GNC1_N"/>
    <property type="match status" value="1"/>
</dbReference>
<dbReference type="OrthoDB" id="5148094at2759"/>
<comment type="similarity">
    <text evidence="1">Belongs to the GCN1 family.</text>
</comment>
<dbReference type="PANTHER" id="PTHR23346">
    <property type="entry name" value="TRANSLATIONAL ACTIVATOR GCN1-RELATED"/>
    <property type="match status" value="1"/>
</dbReference>
<gene>
    <name evidence="6" type="ORF">NA56DRAFT_590706</name>
</gene>
<evidence type="ECO:0000256" key="4">
    <source>
        <dbReference type="PROSITE-ProRule" id="PRU00103"/>
    </source>
</evidence>
<proteinExistence type="inferred from homology"/>
<dbReference type="InterPro" id="IPR016024">
    <property type="entry name" value="ARM-type_fold"/>
</dbReference>
<evidence type="ECO:0000313" key="7">
    <source>
        <dbReference type="Proteomes" id="UP000235672"/>
    </source>
</evidence>
<feature type="domain" description="TOG" evidence="5">
    <location>
        <begin position="1351"/>
        <end position="1587"/>
    </location>
</feature>
<evidence type="ECO:0000256" key="2">
    <source>
        <dbReference type="ARBA" id="ARBA00022737"/>
    </source>
</evidence>
<dbReference type="InterPro" id="IPR057546">
    <property type="entry name" value="HEAT_GCN1"/>
</dbReference>
<dbReference type="EMBL" id="KZ613466">
    <property type="protein sequence ID" value="PMD27352.1"/>
    <property type="molecule type" value="Genomic_DNA"/>
</dbReference>
<dbReference type="InterPro" id="IPR056810">
    <property type="entry name" value="GNC1-like_N"/>
</dbReference>
<sequence length="2680" mass="292212">MTEMEVNGTGGLDLDISATKAALASASTSLRLGSLHALEERLSNNEIKHALFPPLLQLLFKTYPYYHDRNSRRAVTRCIRAIFNSSAPPEALVGFVELVHAETLKGALAPSNAFVLVEWCSILLQELTGTDHWEKWGLQTIESNSRALEYCLSESSRSNVKHAGLVVTRRGLRKVFSNKDTRQKLIEDVVKRLSAKGTQPSARNAVMLGVVAGVCARKPGAKEVLATLKSEYYSFYNREIIGSRTQVPAHISNALGDFFVDFSTEQDIEKEIIPALERALLRAPEIVLNDLVTPLLNSLPDSIDLSTVLKNNLLKPLLANIKSTNVTIRHGSLSAFKAAVLKSHDENVISQIAEEIVTPLKTGKLTSADGRFLHADMLAALPVSKATVTKVGPALAAVTSKEANEAALIAETSALLHYLCWGLSNGVPIEKSIVDVFIKGLSDKKIPVKKLWTVRFGELFWSMADEDTLKSKMPSFAEAAVPALMDIWQETLANPLATAQSGLVTSAYVFTAISSTKLSLTSNAKVDTALKKAQISRQALAMEPKPSFLLNPRIYSKLTTDDDFKWFIRALAAVSQHGGLEADLSIGIGWAQAMIFCVCSSSVKPETRKEASRTLSQLYVHDPKLISETIVAGLWRWRHSIESREKDSAAVASKTENQNLHMVVKSICLLQAEVSRLGGLVDEATRKEQMISLLVLARQELLPKVTWIDMCLRVQVDPGELARVFGDSLVQQIIDRTKFDESASVQQSEAVKKAAFSAAAELAFVAPDVMTPRIVDLIQRDLDPSQLANVGPTEAAIFRTEEGTAFVDVLASKAQSYTPNKNTKDYDTLKWEEDLRAQLAQKKGLQKKLTPEETAKVNAQLKKESAIRLQIRYLEAKLLRGVGIIKSLATGPPTEAGLWMGPAVKSLVDAINAGAILITGNAAPDAYILCSERLPTRIGALRPFIGIATLRALNVPHLPEHLLQEPLGALVTRVLYRLRFSGEQRPFDTVSLTYILPLVFLVLRTGGFGETDDAEAQLVLALEFLSFHTDACSDVLVPRDEVLSVLISSMQMYNQHYKAIKDCLADLCRCIAPNITNSEIAILSRGAIVPQISVRTSVLQSINSEIDMSELNFSEEIWLACHDDVDENIELGREIWEESGFQISEDSPFSMLPYLESIDKQLRRAAARALAESVKIHPSKFGDVLARLQASYQELAKPRVPQLDEYGMPKKMDLSDPWEARNGIALAFKELAPVFEDAVLDSFLRFLIERGPLGDRDPNVREEMVEAATTIIAVHGKHKVEDLMKTFEQTLEAPDKGSEFADRVNEAVIIMYGALARHLKIGDSRVPKVVDRLLETLSTPSEAVQYAVAECLPPLVRASAEKTSEYVQHVLDRLFNSKKYAARRGAAYGLAGVVNGKGISALREYRIMSTLKGGIENKKDVNHREGALLAYELLSTILGRIFEPYVIQIVPQLLSSFGDASADVRDGCLAAAKACFASLSSYGVKRILPTLLDGLDDQQWRSKKGACDLLGAMAYLDPQQLAQSLPEIIPPLTGVLNDSHKEVRLAANRSLKRFGEVISNPEIKGLVDVLLKALSDPTKYTDDALDSLIKVQFVHYLDAPSLALVARILERGLGDRSATKRKSAQVIGSLAHLTERKDLISHLPILVAGLKVAVVDPVPTTRATASKALGSLIEKLGEDALPDLIPGLMQTLKSDTGAGDRLGSAQALSEVLAGLGTGRLEETLPTILQNVASSKPSVREGFMSLFIFLPVCFGNSFANYLSKIIPPILSGLADDIESIRDTSLRAGRLLVKNFATRAIDLLLPELERGLADDNYRIRLSSVELVGDLLFNLTGISANTEQDEVEEGAQEAGTSLLEVLGEEKRNKVLSSLYICRCDTSGLVRTAAVNVWKALVASPRTLKELIPTLTQLIIRRLGSSNMEQKVIAGNALGELIRKAGDGVLSTLLPTLEEGLQMSTDTDAKQGICIALRELISSASPDALEDHEKTLISVVRTALIDSDEEVREAAAEAFDSLQQILGKRAVDQVLPHLLSLLRTEDEADNALSALLTLLTETTRSNIILPNLIPTLTTSPISSFNAKALASLSTVAGSAMTRRLPAILNSLMDNIVSCQDEELLADLNASFDTVVLSIDEFDGLNTAMSVLLALVKHDDHRRRAATDYHLATFFSSATVDYSRYNQDIIRALLISFDDRDGEVVKAAWTALNEFTKHLKKEEMEALVSSTRQVLQHVGVAGSNLPGFGLPKGINAILPVFLHSLMNGSSEVRTQSALAISDIVDRTSGDSLKPFVTQITGPLIRVVSERSVDVKAAILLTLNNLLEKIPTFLKPFLPQLQRTFAKSLADTSSEVLRTRAAKALGTLITLTPRIDPLIAELVTGSRTSDVGVRNAMLKALNEVISKAGANMSEASRSAVLGLIDADPEDNDIAMAITNAKLLGALIKNVPAENATGLIKNRVITTHFSQASVLALNAVLLESPSSLTESAFADDLPQVICQGMASKNNFISDNCVLAAGKYLLSENRSNDFETIKPLFGSLANLIQPGNSVDTRRLALVVLRTTCRHHMELVRPHLPLLAVPVFASVRDPVIPVKLAAEAAFMALFDVVDEESKVFDKYISSQDLAANQKRSMQDYFKRVALRLGNTARERKEAEGGQGGLGLSNDEVDDEREIWSVGKVDFGEAAFDE</sequence>
<protein>
    <recommendedName>
        <fullName evidence="3">eIF-2-alpha kinase activator GCN1</fullName>
    </recommendedName>
</protein>
<dbReference type="Pfam" id="PF24916">
    <property type="entry name" value="HEAT_GCN1_fung"/>
    <property type="match status" value="1"/>
</dbReference>
<dbReference type="GO" id="GO:0034198">
    <property type="term" value="P:cellular response to amino acid starvation"/>
    <property type="evidence" value="ECO:0007669"/>
    <property type="project" value="TreeGrafter"/>
</dbReference>
<dbReference type="GO" id="GO:1904688">
    <property type="term" value="P:regulation of cytoplasmic translational initiation"/>
    <property type="evidence" value="ECO:0007669"/>
    <property type="project" value="UniProtKB-ARBA"/>
</dbReference>
<dbReference type="Pfam" id="PF23271">
    <property type="entry name" value="HEAT_GCN1"/>
    <property type="match status" value="1"/>
</dbReference>
<dbReference type="Gene3D" id="1.25.10.10">
    <property type="entry name" value="Leucine-rich Repeat Variant"/>
    <property type="match status" value="6"/>
</dbReference>
<feature type="repeat" description="HEAT" evidence="4">
    <location>
        <begin position="1528"/>
        <end position="1566"/>
    </location>
</feature>
<dbReference type="PANTHER" id="PTHR23346:SF7">
    <property type="entry name" value="STALLED RIBOSOME SENSOR GCN1"/>
    <property type="match status" value="1"/>
</dbReference>
<dbReference type="InterPro" id="IPR022716">
    <property type="entry name" value="Gcn1_N"/>
</dbReference>
<name>A0A2J6QM62_9HELO</name>
<evidence type="ECO:0000313" key="6">
    <source>
        <dbReference type="EMBL" id="PMD27352.1"/>
    </source>
</evidence>
<dbReference type="Pfam" id="PF12074">
    <property type="entry name" value="Gcn1_N"/>
    <property type="match status" value="1"/>
</dbReference>
<accession>A0A2J6QM62</accession>
<dbReference type="GO" id="GO:0030295">
    <property type="term" value="F:protein kinase activator activity"/>
    <property type="evidence" value="ECO:0007669"/>
    <property type="project" value="UniProtKB-ARBA"/>
</dbReference>
<dbReference type="Proteomes" id="UP000235672">
    <property type="component" value="Unassembled WGS sequence"/>
</dbReference>